<accession>A0A5J9UJQ9</accession>
<dbReference type="Proteomes" id="UP000324897">
    <property type="component" value="Chromosome 2"/>
</dbReference>
<protein>
    <submittedName>
        <fullName evidence="2">Uncharacterized protein</fullName>
    </submittedName>
</protein>
<feature type="compositionally biased region" description="Polar residues" evidence="1">
    <location>
        <begin position="144"/>
        <end position="159"/>
    </location>
</feature>
<dbReference type="AlphaFoldDB" id="A0A5J9UJQ9"/>
<feature type="region of interest" description="Disordered" evidence="1">
    <location>
        <begin position="134"/>
        <end position="159"/>
    </location>
</feature>
<name>A0A5J9UJQ9_9POAL</name>
<sequence>MQSIPVKASMSCTFSLKLIKLALLDTSPLPDDSPPAARNSPSPSSSGCPSATERWTPPMYVGSSSRGALASGHDADKHVRQSSRTHTVDVKAPRPRECNGLREEMVDADSRQTFKPQAQAPGEMHLTMVEEKAKSRVQSKKNNIKIQSTGEFGRATASS</sequence>
<feature type="region of interest" description="Disordered" evidence="1">
    <location>
        <begin position="26"/>
        <end position="96"/>
    </location>
</feature>
<evidence type="ECO:0000313" key="3">
    <source>
        <dbReference type="Proteomes" id="UP000324897"/>
    </source>
</evidence>
<gene>
    <name evidence="2" type="ORF">EJB05_26321</name>
</gene>
<reference evidence="2 3" key="1">
    <citation type="journal article" date="2019" name="Sci. Rep.">
        <title>A high-quality genome of Eragrostis curvula grass provides insights into Poaceae evolution and supports new strategies to enhance forage quality.</title>
        <authorList>
            <person name="Carballo J."/>
            <person name="Santos B.A.C.M."/>
            <person name="Zappacosta D."/>
            <person name="Garbus I."/>
            <person name="Selva J.P."/>
            <person name="Gallo C.A."/>
            <person name="Diaz A."/>
            <person name="Albertini E."/>
            <person name="Caccamo M."/>
            <person name="Echenique V."/>
        </authorList>
    </citation>
    <scope>NUCLEOTIDE SEQUENCE [LARGE SCALE GENOMIC DNA]</scope>
    <source>
        <strain evidence="3">cv. Victoria</strain>
        <tissue evidence="2">Leaf</tissue>
    </source>
</reference>
<organism evidence="2 3">
    <name type="scientific">Eragrostis curvula</name>
    <name type="common">weeping love grass</name>
    <dbReference type="NCBI Taxonomy" id="38414"/>
    <lineage>
        <taxon>Eukaryota</taxon>
        <taxon>Viridiplantae</taxon>
        <taxon>Streptophyta</taxon>
        <taxon>Embryophyta</taxon>
        <taxon>Tracheophyta</taxon>
        <taxon>Spermatophyta</taxon>
        <taxon>Magnoliopsida</taxon>
        <taxon>Liliopsida</taxon>
        <taxon>Poales</taxon>
        <taxon>Poaceae</taxon>
        <taxon>PACMAD clade</taxon>
        <taxon>Chloridoideae</taxon>
        <taxon>Eragrostideae</taxon>
        <taxon>Eragrostidinae</taxon>
        <taxon>Eragrostis</taxon>
    </lineage>
</organism>
<proteinExistence type="predicted"/>
<evidence type="ECO:0000256" key="1">
    <source>
        <dbReference type="SAM" id="MobiDB-lite"/>
    </source>
</evidence>
<feature type="compositionally biased region" description="Low complexity" evidence="1">
    <location>
        <begin position="26"/>
        <end position="51"/>
    </location>
</feature>
<feature type="compositionally biased region" description="Basic and acidic residues" evidence="1">
    <location>
        <begin position="86"/>
        <end position="96"/>
    </location>
</feature>
<keyword evidence="3" id="KW-1185">Reference proteome</keyword>
<evidence type="ECO:0000313" key="2">
    <source>
        <dbReference type="EMBL" id="TVU23932.1"/>
    </source>
</evidence>
<feature type="non-terminal residue" evidence="2">
    <location>
        <position position="1"/>
    </location>
</feature>
<dbReference type="Gramene" id="TVU23932">
    <property type="protein sequence ID" value="TVU23932"/>
    <property type="gene ID" value="EJB05_26321"/>
</dbReference>
<comment type="caution">
    <text evidence="2">The sequence shown here is derived from an EMBL/GenBank/DDBJ whole genome shotgun (WGS) entry which is preliminary data.</text>
</comment>
<dbReference type="EMBL" id="RWGY01000013">
    <property type="protein sequence ID" value="TVU23932.1"/>
    <property type="molecule type" value="Genomic_DNA"/>
</dbReference>